<feature type="region of interest" description="Disordered" evidence="1">
    <location>
        <begin position="386"/>
        <end position="405"/>
    </location>
</feature>
<sequence length="853" mass="91425">MKTPILLSRIEHIVCKLNFDWIRLAIILLLLSTFSVTTFAQNKLWDKAFGGSDNDQLSSMHLTSDGGYILGGTSRSPASGDKSEGNKGGDAGDSDYWVIKLKADGTKAWDKTLGGTGGENLTSVQQTNDGGYILIGQSESNKSGDKTEDNKGEEYTTDFWIVKLNANGTKAWDKTIGGNNYDVFPSIQQTLDGGYILGGGSYSGKSGDKSEVSKGGPDYWVVKIDAAGHKEWDNTLGGSEEDLLTSLQQTLDGGYILGGRSTSGKSGDKTDDSRDTSQSEWNKGDYWIVKIDGKGNKIWDKTFGGNRGDFLTSLQQTSDGGYILGGSSRSDISGDKTEGNKGIRDYTDYWVVKVNTDGTKAWDKTLGGNHIDVLASVQQTREGGYILGGSSRSNMGRDKSEDPRGDVTYENRYDYWVVKLQADGTEQWDKTLGGDYSDRLAVLQQTPDGNYMLGGTSEYNISGDKTEAKGGEDYWVVKVQESGKKRQTITFNPILYKTLSDSPFSLSAKSSSGLPVSFSILSGPATIKDNTVTLTGLGTVSIKASQAGNNIYNAAFEVSQVFLVEAATPFAKLWDKTFGGSFRDELSAMVATADGGYLLGGFSSSGISGDKTEATNGIWLVKINAHGAKEWNKTFGSVFIEGLSAMITTADGGYLLGGTSDSEKDYWIGKFDAMGNKVWEKAYGGKDEDDLTALIATPDAGYLLGGYSRSGKGGDKSEDSRFCDGEGCSIDYWVIKIDGNGNKIWDKTLGGNAPDFLRALITTADGGYLLGGWSGSPVSGDKSQDSRGDADYWIVKIDTDGKKVWDKTFGGNNLDELKALVTTADGGYLLGGIPNPGLVGIRAKLVGMEMGMK</sequence>
<proteinExistence type="predicted"/>
<evidence type="ECO:0000256" key="1">
    <source>
        <dbReference type="SAM" id="MobiDB-lite"/>
    </source>
</evidence>
<dbReference type="Proteomes" id="UP000515237">
    <property type="component" value="Chromosome"/>
</dbReference>
<dbReference type="RefSeq" id="WP_185270886.1">
    <property type="nucleotide sequence ID" value="NZ_CP055156.1"/>
</dbReference>
<organism evidence="3 4">
    <name type="scientific">Adhaeribacter swui</name>
    <dbReference type="NCBI Taxonomy" id="2086471"/>
    <lineage>
        <taxon>Bacteria</taxon>
        <taxon>Pseudomonadati</taxon>
        <taxon>Bacteroidota</taxon>
        <taxon>Cytophagia</taxon>
        <taxon>Cytophagales</taxon>
        <taxon>Hymenobacteraceae</taxon>
        <taxon>Adhaeribacter</taxon>
    </lineage>
</organism>
<keyword evidence="2" id="KW-0812">Transmembrane</keyword>
<evidence type="ECO:0000313" key="3">
    <source>
        <dbReference type="EMBL" id="QNF34405.1"/>
    </source>
</evidence>
<feature type="compositionally biased region" description="Basic and acidic residues" evidence="1">
    <location>
        <begin position="266"/>
        <end position="277"/>
    </location>
</feature>
<feature type="transmembrane region" description="Helical" evidence="2">
    <location>
        <begin position="21"/>
        <end position="40"/>
    </location>
</feature>
<dbReference type="PANTHER" id="PTHR42754:SF1">
    <property type="entry name" value="LIPOPROTEIN"/>
    <property type="match status" value="1"/>
</dbReference>
<keyword evidence="2" id="KW-1133">Transmembrane helix</keyword>
<evidence type="ECO:0000313" key="4">
    <source>
        <dbReference type="Proteomes" id="UP000515237"/>
    </source>
</evidence>
<evidence type="ECO:0000256" key="2">
    <source>
        <dbReference type="SAM" id="Phobius"/>
    </source>
</evidence>
<dbReference type="AlphaFoldDB" id="A0A7G7GB71"/>
<dbReference type="KEGG" id="aswu:HUW51_17365"/>
<name>A0A7G7GB71_9BACT</name>
<keyword evidence="2" id="KW-0472">Membrane</keyword>
<accession>A0A7G7GB71</accession>
<feature type="compositionally biased region" description="Basic and acidic residues" evidence="1">
    <location>
        <begin position="395"/>
        <end position="405"/>
    </location>
</feature>
<reference evidence="3 4" key="1">
    <citation type="journal article" date="2018" name="Int. J. Syst. Evol. Microbiol.">
        <title>Adhaeribacter swui sp. nov., isolated from wet mud.</title>
        <authorList>
            <person name="Kim D.U."/>
            <person name="Kim K.W."/>
            <person name="Kang M.S."/>
            <person name="Kim J.Y."/>
            <person name="Jang J.H."/>
            <person name="Kim M.K."/>
        </authorList>
    </citation>
    <scope>NUCLEOTIDE SEQUENCE [LARGE SCALE GENOMIC DNA]</scope>
    <source>
        <strain evidence="3 4">KCTC 52873</strain>
    </source>
</reference>
<dbReference type="EMBL" id="CP055156">
    <property type="protein sequence ID" value="QNF34405.1"/>
    <property type="molecule type" value="Genomic_DNA"/>
</dbReference>
<protein>
    <recommendedName>
        <fullName evidence="5">T9SS C-terminal target domain-containing protein</fullName>
    </recommendedName>
</protein>
<evidence type="ECO:0008006" key="5">
    <source>
        <dbReference type="Google" id="ProtNLM"/>
    </source>
</evidence>
<feature type="region of interest" description="Disordered" evidence="1">
    <location>
        <begin position="258"/>
        <end position="279"/>
    </location>
</feature>
<keyword evidence="4" id="KW-1185">Reference proteome</keyword>
<dbReference type="PANTHER" id="PTHR42754">
    <property type="entry name" value="ENDOGLUCANASE"/>
    <property type="match status" value="1"/>
</dbReference>
<gene>
    <name evidence="3" type="ORF">HUW51_17365</name>
</gene>